<gene>
    <name evidence="1" type="ORF">HUK38_00305</name>
</gene>
<comment type="caution">
    <text evidence="1">The sequence shown here is derived from an EMBL/GenBank/DDBJ whole genome shotgun (WGS) entry which is preliminary data.</text>
</comment>
<dbReference type="RefSeq" id="WP_182581776.1">
    <property type="nucleotide sequence ID" value="NZ_JABVCQ010000001.1"/>
</dbReference>
<evidence type="ECO:0000313" key="1">
    <source>
        <dbReference type="EMBL" id="MBB1124670.1"/>
    </source>
</evidence>
<organism evidence="1 2">
    <name type="scientific">Thiospirillum jenense</name>
    <dbReference type="NCBI Taxonomy" id="1653858"/>
    <lineage>
        <taxon>Bacteria</taxon>
        <taxon>Pseudomonadati</taxon>
        <taxon>Pseudomonadota</taxon>
        <taxon>Gammaproteobacteria</taxon>
        <taxon>Chromatiales</taxon>
        <taxon>Chromatiaceae</taxon>
        <taxon>Thiospirillum</taxon>
    </lineage>
</organism>
<evidence type="ECO:0000313" key="2">
    <source>
        <dbReference type="Proteomes" id="UP000548632"/>
    </source>
</evidence>
<dbReference type="AlphaFoldDB" id="A0A839H793"/>
<name>A0A839H793_9GAMM</name>
<dbReference type="EMBL" id="JABVCQ010000001">
    <property type="protein sequence ID" value="MBB1124670.1"/>
    <property type="molecule type" value="Genomic_DNA"/>
</dbReference>
<dbReference type="Proteomes" id="UP000548632">
    <property type="component" value="Unassembled WGS sequence"/>
</dbReference>
<reference evidence="1 2" key="1">
    <citation type="journal article" date="2020" name="Arch. Microbiol.">
        <title>The genome sequence of the giant phototrophic gammaproteobacterium Thiospirillum jenense gives insight into its physiological properties and phylogenetic relationships.</title>
        <authorList>
            <person name="Imhoff J.F."/>
            <person name="Meyer T.E."/>
            <person name="Kyndt J.A."/>
        </authorList>
    </citation>
    <scope>NUCLEOTIDE SEQUENCE [LARGE SCALE GENOMIC DNA]</scope>
    <source>
        <strain evidence="1 2">DSM 216</strain>
    </source>
</reference>
<proteinExistence type="predicted"/>
<sequence length="72" mass="8443">MPYFVYQIAEPRQLTHLNTTSDYKEARALVRKLRSERPAEVSDDYRLMFAPTEAEAERLLSTPRDERVIGED</sequence>
<protein>
    <submittedName>
        <fullName evidence="1">Uncharacterized protein</fullName>
    </submittedName>
</protein>
<accession>A0A839H793</accession>
<keyword evidence="2" id="KW-1185">Reference proteome</keyword>